<keyword evidence="7 10" id="KW-0472">Membrane</keyword>
<dbReference type="InterPro" id="IPR037066">
    <property type="entry name" value="Plug_dom_sf"/>
</dbReference>
<proteinExistence type="inferred from homology"/>
<accession>A0A5C8GNG1</accession>
<dbReference type="PANTHER" id="PTHR30069:SF29">
    <property type="entry name" value="HEMOGLOBIN AND HEMOGLOBIN-HAPTOGLOBIN-BINDING PROTEIN 1-RELATED"/>
    <property type="match status" value="1"/>
</dbReference>
<dbReference type="PROSITE" id="PS52016">
    <property type="entry name" value="TONB_DEPENDENT_REC_3"/>
    <property type="match status" value="1"/>
</dbReference>
<keyword evidence="5" id="KW-0732">Signal</keyword>
<dbReference type="GO" id="GO:0044718">
    <property type="term" value="P:siderophore transmembrane transport"/>
    <property type="evidence" value="ECO:0007669"/>
    <property type="project" value="TreeGrafter"/>
</dbReference>
<dbReference type="Proteomes" id="UP000321612">
    <property type="component" value="Unassembled WGS sequence"/>
</dbReference>
<evidence type="ECO:0000256" key="6">
    <source>
        <dbReference type="ARBA" id="ARBA00023077"/>
    </source>
</evidence>
<evidence type="ECO:0000256" key="3">
    <source>
        <dbReference type="ARBA" id="ARBA00022452"/>
    </source>
</evidence>
<keyword evidence="15" id="KW-1185">Reference proteome</keyword>
<comment type="subcellular location">
    <subcellularLocation>
        <location evidence="1 10">Cell outer membrane</location>
        <topology evidence="1 10">Multi-pass membrane protein</topology>
    </subcellularLocation>
</comment>
<evidence type="ECO:0000313" key="15">
    <source>
        <dbReference type="Proteomes" id="UP000321612"/>
    </source>
</evidence>
<dbReference type="InterPro" id="IPR000531">
    <property type="entry name" value="Beta-barrel_TonB"/>
</dbReference>
<keyword evidence="4 10" id="KW-0812">Transmembrane</keyword>
<dbReference type="RefSeq" id="WP_130830278.1">
    <property type="nucleotide sequence ID" value="NZ_SDIK01000032.1"/>
</dbReference>
<evidence type="ECO:0000256" key="7">
    <source>
        <dbReference type="ARBA" id="ARBA00023136"/>
    </source>
</evidence>
<keyword evidence="3 10" id="KW-1134">Transmembrane beta strand</keyword>
<protein>
    <submittedName>
        <fullName evidence="14">TonB-dependent receptor</fullName>
    </submittedName>
</protein>
<evidence type="ECO:0000259" key="13">
    <source>
        <dbReference type="Pfam" id="PF07715"/>
    </source>
</evidence>
<keyword evidence="9 10" id="KW-0998">Cell outer membrane</keyword>
<evidence type="ECO:0000256" key="10">
    <source>
        <dbReference type="PROSITE-ProRule" id="PRU01360"/>
    </source>
</evidence>
<evidence type="ECO:0000256" key="5">
    <source>
        <dbReference type="ARBA" id="ARBA00022729"/>
    </source>
</evidence>
<dbReference type="AlphaFoldDB" id="A0A5C8GNG1"/>
<reference evidence="15" key="1">
    <citation type="submission" date="2019-05" db="EMBL/GenBank/DDBJ databases">
        <title>Prevotella brunnea sp. nov., isolated from a wound of a patient.</title>
        <authorList>
            <person name="Buhl M."/>
        </authorList>
    </citation>
    <scope>NUCLEOTIDE SEQUENCE [LARGE SCALE GENOMIC DNA]</scope>
    <source>
        <strain evidence="15">A2672</strain>
    </source>
</reference>
<dbReference type="PANTHER" id="PTHR30069">
    <property type="entry name" value="TONB-DEPENDENT OUTER MEMBRANE RECEPTOR"/>
    <property type="match status" value="1"/>
</dbReference>
<evidence type="ECO:0000256" key="1">
    <source>
        <dbReference type="ARBA" id="ARBA00004571"/>
    </source>
</evidence>
<dbReference type="Gene3D" id="2.40.170.20">
    <property type="entry name" value="TonB-dependent receptor, beta-barrel domain"/>
    <property type="match status" value="1"/>
</dbReference>
<evidence type="ECO:0000256" key="11">
    <source>
        <dbReference type="RuleBase" id="RU003357"/>
    </source>
</evidence>
<dbReference type="Gene3D" id="2.170.130.10">
    <property type="entry name" value="TonB-dependent receptor, plug domain"/>
    <property type="match status" value="1"/>
</dbReference>
<dbReference type="SUPFAM" id="SSF56935">
    <property type="entry name" value="Porins"/>
    <property type="match status" value="1"/>
</dbReference>
<keyword evidence="8 14" id="KW-0675">Receptor</keyword>
<evidence type="ECO:0000256" key="9">
    <source>
        <dbReference type="ARBA" id="ARBA00023237"/>
    </source>
</evidence>
<dbReference type="Pfam" id="PF00593">
    <property type="entry name" value="TonB_dep_Rec_b-barrel"/>
    <property type="match status" value="1"/>
</dbReference>
<gene>
    <name evidence="14" type="ORF">ETF27_04765</name>
</gene>
<comment type="caution">
    <text evidence="14">The sequence shown here is derived from an EMBL/GenBank/DDBJ whole genome shotgun (WGS) entry which is preliminary data.</text>
</comment>
<keyword evidence="2 10" id="KW-0813">Transport</keyword>
<evidence type="ECO:0000313" key="14">
    <source>
        <dbReference type="EMBL" id="TXJ62365.1"/>
    </source>
</evidence>
<feature type="domain" description="TonB-dependent receptor plug" evidence="13">
    <location>
        <begin position="70"/>
        <end position="164"/>
    </location>
</feature>
<comment type="similarity">
    <text evidence="10 11">Belongs to the TonB-dependent receptor family.</text>
</comment>
<dbReference type="InterPro" id="IPR012910">
    <property type="entry name" value="Plug_dom"/>
</dbReference>
<dbReference type="InterPro" id="IPR039426">
    <property type="entry name" value="TonB-dep_rcpt-like"/>
</dbReference>
<feature type="domain" description="TonB-dependent receptor-like beta-barrel" evidence="12">
    <location>
        <begin position="248"/>
        <end position="691"/>
    </location>
</feature>
<organism evidence="14 15">
    <name type="scientific">Prevotella brunnea</name>
    <dbReference type="NCBI Taxonomy" id="2508867"/>
    <lineage>
        <taxon>Bacteria</taxon>
        <taxon>Pseudomonadati</taxon>
        <taxon>Bacteroidota</taxon>
        <taxon>Bacteroidia</taxon>
        <taxon>Bacteroidales</taxon>
        <taxon>Prevotellaceae</taxon>
        <taxon>Prevotella</taxon>
    </lineage>
</organism>
<sequence>MNKTVLTVILSLTLSCEVFCHPATKSHSVASWNAPKEHNSDTAIVMSNVTVVGNRRKELQMRSSINNIHIDRGYLQTNFSGSLMQSLNRVPGVKAMSIGSGQSKPAIRGLGFNRMVVVEDGIKHEGQQWGDDHGLEIDQFSVDRVEIIKGPAALLYGSDAIGGVISLFSNYVPMRSLQGSVSIFSRSNNESLGLSGRMEGKAGKFFWRGNFTLIDYADYKVPTDSIQYYSYYIRLKNKRLRNTAGKERDGSLTLGFKNYRFRTDLKLADTYSKSGFFANAHGIEVRMSDIDYDKSRRDIDLPYQSVNHFMAQSHTSYQWDNGQLELNLAFQNNIRKECSEPVSHGYMPKPQGTTERKFNKSTLSAHPGLKIKLTDKHELQTGIDGEFQHNRRTGWGFIIPDFETFSVGGYVFDRFTVSKDLIFNAGLRYDYARTHIHDYNDWYKTPISATDSVFKSRAQDISRNFNDLTWSVGVNYSVRDWTFKANFGKSFRIPIAKELGANGVNYNIFRYEQGNSKLNPEESYQLDAGINWSNGALEVQLDPYINYFPNYIYMNPTPNYYEGLQLYYYTQSRVLRCGFEAMVNWKIRRDWEASIKGEYLYAEQLSGEKKGYSLPFSTPWSAEAELKYLFCLNSPENDGYVSLSGHLTGAQHDIVPPEEPTPGHFTLNMTAGKKFKFKDFSLRIGLNAENLLNRKYYDHTSFYRLIDVPEPGRNLAVMVGIDF</sequence>
<dbReference type="EMBL" id="SDIK01000032">
    <property type="protein sequence ID" value="TXJ62365.1"/>
    <property type="molecule type" value="Genomic_DNA"/>
</dbReference>
<evidence type="ECO:0000259" key="12">
    <source>
        <dbReference type="Pfam" id="PF00593"/>
    </source>
</evidence>
<name>A0A5C8GNG1_9BACT</name>
<dbReference type="Pfam" id="PF07715">
    <property type="entry name" value="Plug"/>
    <property type="match status" value="1"/>
</dbReference>
<evidence type="ECO:0000256" key="2">
    <source>
        <dbReference type="ARBA" id="ARBA00022448"/>
    </source>
</evidence>
<dbReference type="OrthoDB" id="9795928at2"/>
<dbReference type="GO" id="GO:0015344">
    <property type="term" value="F:siderophore uptake transmembrane transporter activity"/>
    <property type="evidence" value="ECO:0007669"/>
    <property type="project" value="TreeGrafter"/>
</dbReference>
<dbReference type="InterPro" id="IPR036942">
    <property type="entry name" value="Beta-barrel_TonB_sf"/>
</dbReference>
<evidence type="ECO:0000256" key="8">
    <source>
        <dbReference type="ARBA" id="ARBA00023170"/>
    </source>
</evidence>
<dbReference type="PROSITE" id="PS51257">
    <property type="entry name" value="PROKAR_LIPOPROTEIN"/>
    <property type="match status" value="1"/>
</dbReference>
<evidence type="ECO:0000256" key="4">
    <source>
        <dbReference type="ARBA" id="ARBA00022692"/>
    </source>
</evidence>
<keyword evidence="6 11" id="KW-0798">TonB box</keyword>
<dbReference type="GO" id="GO:0009279">
    <property type="term" value="C:cell outer membrane"/>
    <property type="evidence" value="ECO:0007669"/>
    <property type="project" value="UniProtKB-SubCell"/>
</dbReference>